<comment type="caution">
    <text evidence="8">The sequence shown here is derived from an EMBL/GenBank/DDBJ whole genome shotgun (WGS) entry which is preliminary data.</text>
</comment>
<evidence type="ECO:0000256" key="2">
    <source>
        <dbReference type="ARBA" id="ARBA00023015"/>
    </source>
</evidence>
<organism evidence="8 9">
    <name type="scientific">Senna tora</name>
    <dbReference type="NCBI Taxonomy" id="362788"/>
    <lineage>
        <taxon>Eukaryota</taxon>
        <taxon>Viridiplantae</taxon>
        <taxon>Streptophyta</taxon>
        <taxon>Embryophyta</taxon>
        <taxon>Tracheophyta</taxon>
        <taxon>Spermatophyta</taxon>
        <taxon>Magnoliopsida</taxon>
        <taxon>eudicotyledons</taxon>
        <taxon>Gunneridae</taxon>
        <taxon>Pentapetalae</taxon>
        <taxon>rosids</taxon>
        <taxon>fabids</taxon>
        <taxon>Fabales</taxon>
        <taxon>Fabaceae</taxon>
        <taxon>Caesalpinioideae</taxon>
        <taxon>Cassia clade</taxon>
        <taxon>Senna</taxon>
    </lineage>
</organism>
<evidence type="ECO:0000256" key="1">
    <source>
        <dbReference type="ARBA" id="ARBA00004123"/>
    </source>
</evidence>
<protein>
    <submittedName>
        <fullName evidence="8">Methyl-CpG-binding domain-containing protein 10</fullName>
    </submittedName>
</protein>
<evidence type="ECO:0000313" key="9">
    <source>
        <dbReference type="Proteomes" id="UP000634136"/>
    </source>
</evidence>
<keyword evidence="2" id="KW-0805">Transcription regulation</keyword>
<feature type="compositionally biased region" description="Basic and acidic residues" evidence="6">
    <location>
        <begin position="183"/>
        <end position="225"/>
    </location>
</feature>
<evidence type="ECO:0000256" key="4">
    <source>
        <dbReference type="ARBA" id="ARBA00023163"/>
    </source>
</evidence>
<dbReference type="AlphaFoldDB" id="A0A834XET1"/>
<evidence type="ECO:0000256" key="5">
    <source>
        <dbReference type="ARBA" id="ARBA00023242"/>
    </source>
</evidence>
<evidence type="ECO:0000256" key="6">
    <source>
        <dbReference type="SAM" id="MobiDB-lite"/>
    </source>
</evidence>
<dbReference type="InterPro" id="IPR016177">
    <property type="entry name" value="DNA-bd_dom_sf"/>
</dbReference>
<dbReference type="EMBL" id="JAAIUW010000001">
    <property type="protein sequence ID" value="KAF7843258.1"/>
    <property type="molecule type" value="Genomic_DNA"/>
</dbReference>
<name>A0A834XET1_9FABA</name>
<dbReference type="PANTHER" id="PTHR33729">
    <property type="entry name" value="METHYL-CPG BINDING DOMAIN CONTAINING PROTEIN, EXPRESSED"/>
    <property type="match status" value="1"/>
</dbReference>
<evidence type="ECO:0000259" key="7">
    <source>
        <dbReference type="Pfam" id="PF01429"/>
    </source>
</evidence>
<comment type="subcellular location">
    <subcellularLocation>
        <location evidence="1">Nucleus</location>
    </subcellularLocation>
</comment>
<keyword evidence="5" id="KW-0539">Nucleus</keyword>
<dbReference type="SUPFAM" id="SSF54171">
    <property type="entry name" value="DNA-binding domain"/>
    <property type="match status" value="1"/>
</dbReference>
<dbReference type="GO" id="GO:0003677">
    <property type="term" value="F:DNA binding"/>
    <property type="evidence" value="ECO:0007669"/>
    <property type="project" value="UniProtKB-KW"/>
</dbReference>
<keyword evidence="4" id="KW-0804">Transcription</keyword>
<evidence type="ECO:0000313" key="8">
    <source>
        <dbReference type="EMBL" id="KAF7843258.1"/>
    </source>
</evidence>
<dbReference type="Pfam" id="PF01429">
    <property type="entry name" value="MBD"/>
    <property type="match status" value="1"/>
</dbReference>
<feature type="compositionally biased region" description="Low complexity" evidence="6">
    <location>
        <begin position="236"/>
        <end position="250"/>
    </location>
</feature>
<feature type="compositionally biased region" description="Basic and acidic residues" evidence="6">
    <location>
        <begin position="150"/>
        <end position="162"/>
    </location>
</feature>
<keyword evidence="9" id="KW-1185">Reference proteome</keyword>
<keyword evidence="3" id="KW-0238">DNA-binding</keyword>
<proteinExistence type="predicted"/>
<dbReference type="Proteomes" id="UP000634136">
    <property type="component" value="Unassembled WGS sequence"/>
</dbReference>
<dbReference type="InterPro" id="IPR001739">
    <property type="entry name" value="Methyl_CpG_DNA-bd"/>
</dbReference>
<accession>A0A834XET1</accession>
<dbReference type="GO" id="GO:0005634">
    <property type="term" value="C:nucleus"/>
    <property type="evidence" value="ECO:0007669"/>
    <property type="project" value="UniProtKB-SubCell"/>
</dbReference>
<dbReference type="PANTHER" id="PTHR33729:SF6">
    <property type="entry name" value="METHYL-CPG-BINDING DOMAIN-CONTAINING PROTEIN 11"/>
    <property type="match status" value="1"/>
</dbReference>
<feature type="compositionally biased region" description="Basic and acidic residues" evidence="6">
    <location>
        <begin position="258"/>
        <end position="275"/>
    </location>
</feature>
<feature type="region of interest" description="Disordered" evidence="6">
    <location>
        <begin position="135"/>
        <end position="415"/>
    </location>
</feature>
<feature type="domain" description="MBD" evidence="7">
    <location>
        <begin position="98"/>
        <end position="152"/>
    </location>
</feature>
<evidence type="ECO:0000256" key="3">
    <source>
        <dbReference type="ARBA" id="ARBA00023125"/>
    </source>
</evidence>
<dbReference type="OrthoDB" id="1435582at2759"/>
<sequence length="440" mass="48128">MENSVMAEKEPQSAAKDDELLSVELPAPSSWKKLVLLLNWVGELGYTAGRFSKLDLDETGKLNLSLEQEYLYEIFLTFKQTVPHKYTGKWTPLPLAHFFPKKVGTPRKSEITFIAPTGEEISTRKQLEQYLKAHPGNPAISEFDWGTGETPRRSARISEKVKSTTPVESEPPKKRARKSSSGSKKDHKETTESASEENKAKSAAEEESKAVEETQKPEEGEKQLENGKNPDLNMEESNNPNDTENDNNSTKLQSDAEEIPKSDVVEAGEAQKQEVESSVAAEPEEKTADDTLNTTEPEGKTADDILNTTEPEGKTADDTLNTTEPEGKTADDTLNTTEPEGKTADDTLNTTEPEGKTADDTLNTTEPEGKTAEDTSNTTEPEEKTAEDTLNTTESEKQNGVVIEANGESDGNNMNQTQEVVKKMDGEIAENGKVIGAVGC</sequence>
<dbReference type="InterPro" id="IPR039622">
    <property type="entry name" value="MBD10/11"/>
</dbReference>
<gene>
    <name evidence="8" type="ORF">G2W53_000163</name>
</gene>
<reference evidence="8" key="1">
    <citation type="submission" date="2020-09" db="EMBL/GenBank/DDBJ databases">
        <title>Genome-Enabled Discovery of Anthraquinone Biosynthesis in Senna tora.</title>
        <authorList>
            <person name="Kang S.-H."/>
            <person name="Pandey R.P."/>
            <person name="Lee C.-M."/>
            <person name="Sim J.-S."/>
            <person name="Jeong J.-T."/>
            <person name="Choi B.-S."/>
            <person name="Jung M."/>
            <person name="Ginzburg D."/>
            <person name="Zhao K."/>
            <person name="Won S.Y."/>
            <person name="Oh T.-J."/>
            <person name="Yu Y."/>
            <person name="Kim N.-H."/>
            <person name="Lee O.R."/>
            <person name="Lee T.-H."/>
            <person name="Bashyal P."/>
            <person name="Kim T.-S."/>
            <person name="Lee W.-H."/>
            <person name="Kawkins C."/>
            <person name="Kim C.-K."/>
            <person name="Kim J.S."/>
            <person name="Ahn B.O."/>
            <person name="Rhee S.Y."/>
            <person name="Sohng J.K."/>
        </authorList>
    </citation>
    <scope>NUCLEOTIDE SEQUENCE</scope>
    <source>
        <tissue evidence="8">Leaf</tissue>
    </source>
</reference>